<dbReference type="Pfam" id="PF06995">
    <property type="entry name" value="Phage_P2_GpU"/>
    <property type="match status" value="1"/>
</dbReference>
<dbReference type="PIRSF" id="PIRSF029208">
    <property type="entry name" value="Phage_tail_GPU"/>
    <property type="match status" value="1"/>
</dbReference>
<dbReference type="Proteomes" id="UP001320148">
    <property type="component" value="Chromosome"/>
</dbReference>
<sequence>MTDHVMMALGNYRFSVSTAAYQEFKRSTSYRWAEQARAGRRPALQYMGPGKETLELSGTIYPVYKGGIGQVDDMRTEAGKGKPLSLVDGRGMAWGKWCIESIEEDQAFFLPGGIPKKQTFRLSLVAYGEDV</sequence>
<gene>
    <name evidence="1" type="primary">gpU</name>
    <name evidence="1" type="ORF">DSLASN_02590</name>
</gene>
<name>A0ABM7PAS5_9BACT</name>
<proteinExistence type="predicted"/>
<dbReference type="RefSeq" id="WP_236890932.1">
    <property type="nucleotide sequence ID" value="NZ_AP024488.1"/>
</dbReference>
<reference evidence="1 2" key="1">
    <citation type="submission" date="2021-02" db="EMBL/GenBank/DDBJ databases">
        <title>Complete genome of Desulfoluna sp. strain ASN36.</title>
        <authorList>
            <person name="Takahashi A."/>
            <person name="Kojima H."/>
            <person name="Fukui M."/>
        </authorList>
    </citation>
    <scope>NUCLEOTIDE SEQUENCE [LARGE SCALE GENOMIC DNA]</scope>
    <source>
        <strain evidence="1 2">ASN36</strain>
    </source>
</reference>
<organism evidence="1 2">
    <name type="scientific">Desulfoluna limicola</name>
    <dbReference type="NCBI Taxonomy" id="2810562"/>
    <lineage>
        <taxon>Bacteria</taxon>
        <taxon>Pseudomonadati</taxon>
        <taxon>Thermodesulfobacteriota</taxon>
        <taxon>Desulfobacteria</taxon>
        <taxon>Desulfobacterales</taxon>
        <taxon>Desulfolunaceae</taxon>
        <taxon>Desulfoluna</taxon>
    </lineage>
</organism>
<dbReference type="InterPro" id="IPR009734">
    <property type="entry name" value="Myoviridae_GpU"/>
</dbReference>
<dbReference type="InterPro" id="IPR016912">
    <property type="entry name" value="Phage_P2_GpU"/>
</dbReference>
<evidence type="ECO:0000313" key="1">
    <source>
        <dbReference type="EMBL" id="BCS94627.1"/>
    </source>
</evidence>
<protein>
    <submittedName>
        <fullName evidence="1">Tail assembly protein</fullName>
    </submittedName>
</protein>
<dbReference type="EMBL" id="AP024488">
    <property type="protein sequence ID" value="BCS94627.1"/>
    <property type="molecule type" value="Genomic_DNA"/>
</dbReference>
<keyword evidence="2" id="KW-1185">Reference proteome</keyword>
<evidence type="ECO:0000313" key="2">
    <source>
        <dbReference type="Proteomes" id="UP001320148"/>
    </source>
</evidence>
<accession>A0ABM7PAS5</accession>